<dbReference type="AlphaFoldDB" id="A0A1V9Z8Z5"/>
<dbReference type="EMBL" id="JNBS01002183">
    <property type="protein sequence ID" value="OQR94463.1"/>
    <property type="molecule type" value="Genomic_DNA"/>
</dbReference>
<name>A0A1V9Z8Z5_9STRA</name>
<dbReference type="OrthoDB" id="72383at2759"/>
<accession>A0A1V9Z8Z5</accession>
<evidence type="ECO:0000313" key="3">
    <source>
        <dbReference type="Proteomes" id="UP000243217"/>
    </source>
</evidence>
<proteinExistence type="predicted"/>
<feature type="transmembrane region" description="Helical" evidence="1">
    <location>
        <begin position="748"/>
        <end position="768"/>
    </location>
</feature>
<comment type="caution">
    <text evidence="2">The sequence shown here is derived from an EMBL/GenBank/DDBJ whole genome shotgun (WGS) entry which is preliminary data.</text>
</comment>
<organism evidence="2 3">
    <name type="scientific">Thraustotheca clavata</name>
    <dbReference type="NCBI Taxonomy" id="74557"/>
    <lineage>
        <taxon>Eukaryota</taxon>
        <taxon>Sar</taxon>
        <taxon>Stramenopiles</taxon>
        <taxon>Oomycota</taxon>
        <taxon>Saprolegniomycetes</taxon>
        <taxon>Saprolegniales</taxon>
        <taxon>Achlyaceae</taxon>
        <taxon>Thraustotheca</taxon>
    </lineage>
</organism>
<gene>
    <name evidence="2" type="ORF">THRCLA_08164</name>
</gene>
<protein>
    <submittedName>
        <fullName evidence="2">Uncharacterized protein</fullName>
    </submittedName>
</protein>
<reference evidence="2 3" key="1">
    <citation type="journal article" date="2014" name="Genome Biol. Evol.">
        <title>The secreted proteins of Achlya hypogyna and Thraustotheca clavata identify the ancestral oomycete secretome and reveal gene acquisitions by horizontal gene transfer.</title>
        <authorList>
            <person name="Misner I."/>
            <person name="Blouin N."/>
            <person name="Leonard G."/>
            <person name="Richards T.A."/>
            <person name="Lane C.E."/>
        </authorList>
    </citation>
    <scope>NUCLEOTIDE SEQUENCE [LARGE SCALE GENOMIC DNA]</scope>
    <source>
        <strain evidence="2 3">ATCC 34112</strain>
    </source>
</reference>
<dbReference type="Proteomes" id="UP000243217">
    <property type="component" value="Unassembled WGS sequence"/>
</dbReference>
<feature type="transmembrane region" description="Helical" evidence="1">
    <location>
        <begin position="577"/>
        <end position="601"/>
    </location>
</feature>
<evidence type="ECO:0000313" key="2">
    <source>
        <dbReference type="EMBL" id="OQR94463.1"/>
    </source>
</evidence>
<keyword evidence="1" id="KW-0812">Transmembrane</keyword>
<feature type="transmembrane region" description="Helical" evidence="1">
    <location>
        <begin position="801"/>
        <end position="821"/>
    </location>
</feature>
<keyword evidence="1" id="KW-0472">Membrane</keyword>
<keyword evidence="3" id="KW-1185">Reference proteome</keyword>
<keyword evidence="1" id="KW-1133">Transmembrane helix</keyword>
<feature type="transmembrane region" description="Helical" evidence="1">
    <location>
        <begin position="879"/>
        <end position="898"/>
    </location>
</feature>
<sequence>MPQVAPLAFDKNCSDTSQKLRHQGWYICFEVFGALYILLSVGLSFKALEVFASSTKSDLFIGDFESSVSKIIDTFNHVLASTSKEENFDLLARSSTSMLDLSGVAPAYPRMLMYSKLNSLEFAVNGLRNLSPSQVVKMVSLYCWADLGRQWEMAYSIKRQERCRKSDYENGAVVFEAVLRNIKLSSWIKTTDGKFESCIAGPIKHSGSTGQDWYNKLLSHVWLSVNDEIKVWNTNGITRFTLQYGTGFGIGIEENIIVENALGLRYKLQIKGIPATNRWTYRTTSVFYDLLYNDFYAISQGQSLIRNTTKYFGVIDDTQIEAYDKGLPLAMIDQVVHDRIGPLGNIDAKWLAPPDTLISSVGAFHDLILSRIAVDAAFRSVVNQITATSVSLTPIKWSDFSLRFYGGNPMCGYGSPLPFVQQTFGFDDACGTQQPLTIEWDGFNSLFAYVALNATWNNLLFSQVSKPKLCANMFIANSQAYSLLSLPLDKLFTPTLESHNISILQFVENDTQLNLQHQNLLDSSFALFGWMMLYDWAFNQREALSIQGDTDTFNIISYRYSPLPVAMSVPPASLAPYFFWLGALVTFTLAIVAILAIVLWIKTRPLFTEWVSLWSIVSSIWMSRNLLLLRSIMALVCLSTVHLQVVSSNSVQSLVAPCRSILISCLMSGESLWLVYLLHDCCLPLTHQCLRVIAPWTTAIAWIITVAIDQLTPLQLQANINRQCYAVNMDYMLYCTSGNIKIGSLSRVLIIGAIHVCSVAVSIIYSLFKQDDTTKQPHRPSLIPLHICALLRPKEDGHLNYVALLISGLVPIHILKSSFLFDTKLWRLLNYSQLGGEPGNHPSLNKNKHLSLIIPSLKVIDLHTPRRDLLKLVYFQRRIWVLLGLVYLGFTLVGNIAYLNVLQKSMANDFGWAGFTTSGMHVFLANLFNEQLLTTTSKIVQLESPSFGSLYQQINGTDTTISWFPTIARRQLFQPNTSLEAIIKGLRSMEPRLLPMFTQYCWLDFEQRWEMASTTIRQLRCHKQSDNGAIYLESGLRNVNDWNMWLSAWGDSFELGIANYLKTFTKGQLWLDTVNSSTLSIGNEVLYWKSHFITTFVLQWQNYKITGFSDVMSVSTALNLQFELDLAKFDATKQLSYQVSMRMYWSFASDLWAISTNLTSTGSASLLR</sequence>
<evidence type="ECO:0000256" key="1">
    <source>
        <dbReference type="SAM" id="Phobius"/>
    </source>
</evidence>